<comment type="caution">
    <text evidence="2">The sequence shown here is derived from an EMBL/GenBank/DDBJ whole genome shotgun (WGS) entry which is preliminary data.</text>
</comment>
<dbReference type="InterPro" id="IPR052055">
    <property type="entry name" value="Hepadnavirus_pol/RT"/>
</dbReference>
<dbReference type="PANTHER" id="PTHR33050">
    <property type="entry name" value="REVERSE TRANSCRIPTASE DOMAIN-CONTAINING PROTEIN"/>
    <property type="match status" value="1"/>
</dbReference>
<gene>
    <name evidence="2" type="ORF">EZS28_013416</name>
</gene>
<dbReference type="AlphaFoldDB" id="A0A5J4W9M1"/>
<feature type="compositionally biased region" description="Basic and acidic residues" evidence="1">
    <location>
        <begin position="128"/>
        <end position="144"/>
    </location>
</feature>
<dbReference type="InterPro" id="IPR043502">
    <property type="entry name" value="DNA/RNA_pol_sf"/>
</dbReference>
<feature type="region of interest" description="Disordered" evidence="1">
    <location>
        <begin position="128"/>
        <end position="157"/>
    </location>
</feature>
<proteinExistence type="predicted"/>
<protein>
    <recommendedName>
        <fullName evidence="4">Reverse transcriptase domain-containing protein</fullName>
    </recommendedName>
</protein>
<evidence type="ECO:0000313" key="3">
    <source>
        <dbReference type="Proteomes" id="UP000324800"/>
    </source>
</evidence>
<dbReference type="PANTHER" id="PTHR33050:SF7">
    <property type="entry name" value="RIBONUCLEASE H"/>
    <property type="match status" value="1"/>
</dbReference>
<dbReference type="Proteomes" id="UP000324800">
    <property type="component" value="Unassembled WGS sequence"/>
</dbReference>
<evidence type="ECO:0008006" key="4">
    <source>
        <dbReference type="Google" id="ProtNLM"/>
    </source>
</evidence>
<accession>A0A5J4W9M1</accession>
<evidence type="ECO:0000256" key="1">
    <source>
        <dbReference type="SAM" id="MobiDB-lite"/>
    </source>
</evidence>
<name>A0A5J4W9M1_9EUKA</name>
<organism evidence="2 3">
    <name type="scientific">Streblomastix strix</name>
    <dbReference type="NCBI Taxonomy" id="222440"/>
    <lineage>
        <taxon>Eukaryota</taxon>
        <taxon>Metamonada</taxon>
        <taxon>Preaxostyla</taxon>
        <taxon>Oxymonadida</taxon>
        <taxon>Streblomastigidae</taxon>
        <taxon>Streblomastix</taxon>
    </lineage>
</organism>
<feature type="non-terminal residue" evidence="2">
    <location>
        <position position="202"/>
    </location>
</feature>
<reference evidence="2 3" key="1">
    <citation type="submission" date="2019-03" db="EMBL/GenBank/DDBJ databases">
        <title>Single cell metagenomics reveals metabolic interactions within the superorganism composed of flagellate Streblomastix strix and complex community of Bacteroidetes bacteria on its surface.</title>
        <authorList>
            <person name="Treitli S.C."/>
            <person name="Kolisko M."/>
            <person name="Husnik F."/>
            <person name="Keeling P."/>
            <person name="Hampl V."/>
        </authorList>
    </citation>
    <scope>NUCLEOTIDE SEQUENCE [LARGE SCALE GENOMIC DNA]</scope>
    <source>
        <strain evidence="2">ST1C</strain>
    </source>
</reference>
<sequence length="202" mass="24295">MEDFTTLRQTFQHNDWMIKVDLESAFHHIQVEQEFRPFLGFHLNGHFYQYKTMCFGRDDQDKIHCLLRRSDIPLIEQRRSGVLKDRNNSNTQAVWLEDIRKEISARFHLNSAILVLGDRFKQRFDTHDRAEKNKDDKSDRKMEQDCSDDDECEGKRTGKLHRSIKLLEALDTKRWPSYEEAEQGQTVYRFEQELEWQSLPEQ</sequence>
<evidence type="ECO:0000313" key="2">
    <source>
        <dbReference type="EMBL" id="KAA6391059.1"/>
    </source>
</evidence>
<dbReference type="SUPFAM" id="SSF56672">
    <property type="entry name" value="DNA/RNA polymerases"/>
    <property type="match status" value="1"/>
</dbReference>
<dbReference type="EMBL" id="SNRW01003011">
    <property type="protein sequence ID" value="KAA6391059.1"/>
    <property type="molecule type" value="Genomic_DNA"/>
</dbReference>